<accession>A0A3E4LND1</accession>
<proteinExistence type="predicted"/>
<protein>
    <recommendedName>
        <fullName evidence="3">DUF4365 domain-containing protein</fullName>
    </recommendedName>
</protein>
<dbReference type="AlphaFoldDB" id="A0A3E4LND1"/>
<dbReference type="RefSeq" id="WP_117688278.1">
    <property type="nucleotide sequence ID" value="NZ_QSQN01000022.1"/>
</dbReference>
<dbReference type="Proteomes" id="UP000260793">
    <property type="component" value="Unassembled WGS sequence"/>
</dbReference>
<name>A0A3E4LND1_9FIRM</name>
<comment type="caution">
    <text evidence="1">The sequence shown here is derived from an EMBL/GenBank/DDBJ whole genome shotgun (WGS) entry which is preliminary data.</text>
</comment>
<dbReference type="EMBL" id="QSQN01000022">
    <property type="protein sequence ID" value="RGK38977.1"/>
    <property type="molecule type" value="Genomic_DNA"/>
</dbReference>
<reference evidence="1 2" key="1">
    <citation type="submission" date="2018-08" db="EMBL/GenBank/DDBJ databases">
        <title>A genome reference for cultivated species of the human gut microbiota.</title>
        <authorList>
            <person name="Zou Y."/>
            <person name="Xue W."/>
            <person name="Luo G."/>
        </authorList>
    </citation>
    <scope>NUCLEOTIDE SEQUENCE [LARGE SCALE GENOMIC DNA]</scope>
    <source>
        <strain evidence="1 2">TF11-7</strain>
    </source>
</reference>
<evidence type="ECO:0008006" key="3">
    <source>
        <dbReference type="Google" id="ProtNLM"/>
    </source>
</evidence>
<organism evidence="1 2">
    <name type="scientific">[Ruminococcus] lactaris</name>
    <dbReference type="NCBI Taxonomy" id="46228"/>
    <lineage>
        <taxon>Bacteria</taxon>
        <taxon>Bacillati</taxon>
        <taxon>Bacillota</taxon>
        <taxon>Clostridia</taxon>
        <taxon>Lachnospirales</taxon>
        <taxon>Lachnospiraceae</taxon>
        <taxon>Mediterraneibacter</taxon>
    </lineage>
</organism>
<sequence length="600" mass="69466">MDLEKIATSAIVSSISKTDTLSGFINDGDKEPCWDGNIYIHENSRHSKKNIKRIPTQVKGKAVKTKSVKDKIKYRVKYDDLKAYMMDGGTLFFVVYIEKETGEALQIYYADLLPIRIMKILEQTQDSYSIDFFSFPSDNKEKIEVVLNAYNDAQRQKSFAGKRLPTIDELNRKGIMESLSFHVTHVGKEISPNTIPQVMEGKSITLYANIKGNPIGIPVEQHQNITQVTTCQKFDKKIFVNGIEYYNHYLVLHSAFDTKLIIGNCLTMTTPVVADANESSIKTTIHIDVKGTLREQIKGFEFIQAVYANNGYEIENTHISILLKEKHFEEKIQGYSNRLSWLKYILDLLKSMHVKKDLEIENFSEENEKNLNFLIAAHGKHKPVREEERQLECLQLLKISNISLGVIYIKHTDGYYYMHDYFGEHLESYWKDGDKATRISQFTVMTMADFLKYDNIRLPMIADDFKLLPCSEEIINEANLLMLEMIKAYDKSKNDELLVTAKKINDWLQEHPKLIGREVCIINKYQIKIRKTYLGYSDKAELFSIIEKSENNNYRAGAFILLGEFDEAKKIFDSYGEEQMQEFINYPIYTLYQQSGENLM</sequence>
<gene>
    <name evidence="1" type="ORF">DXD17_09055</name>
</gene>
<evidence type="ECO:0000313" key="1">
    <source>
        <dbReference type="EMBL" id="RGK38977.1"/>
    </source>
</evidence>
<evidence type="ECO:0000313" key="2">
    <source>
        <dbReference type="Proteomes" id="UP000260793"/>
    </source>
</evidence>